<dbReference type="EMBL" id="LXJU01000074">
    <property type="protein sequence ID" value="OGE47028.1"/>
    <property type="molecule type" value="Genomic_DNA"/>
</dbReference>
<comment type="caution">
    <text evidence="2">The sequence shown here is derived from an EMBL/GenBank/DDBJ whole genome shotgun (WGS) entry which is preliminary data.</text>
</comment>
<proteinExistence type="predicted"/>
<sequence length="209" mass="23447">MSLTSNQRRALARQQCRAALAAHIHERLGLLVPPQHVRLQPSAEDGYAWSVLQGKEYLLDKNLGNGTVGRYEDIMKQIGSSFEAVTPQRQQSKPAEHMTTLSDEPESSEASSTSFTEMIQQLEHDKHVLAVELESTRAYSSQLLRKDGEWQEKTCNLEKELHESRSSVNQLETELGRVKEGMIAAMTVLRSCQHSKADSTSLESNDEKP</sequence>
<dbReference type="OrthoDB" id="5428321at2759"/>
<dbReference type="STRING" id="1835702.A0A1F5L1A6"/>
<name>A0A1F5L1A6_PENAI</name>
<accession>A0A1F5L1A6</accession>
<dbReference type="AlphaFoldDB" id="A0A1F5L1A6"/>
<dbReference type="GeneID" id="34582382"/>
<feature type="region of interest" description="Disordered" evidence="1">
    <location>
        <begin position="84"/>
        <end position="114"/>
    </location>
</feature>
<dbReference type="Proteomes" id="UP000177622">
    <property type="component" value="Unassembled WGS sequence"/>
</dbReference>
<keyword evidence="3" id="KW-1185">Reference proteome</keyword>
<reference evidence="2 3" key="1">
    <citation type="journal article" date="2016" name="Sci. Rep.">
        <title>Penicillium arizonense, a new, genome sequenced fungal species, reveals a high chemical diversity in secreted metabolites.</title>
        <authorList>
            <person name="Grijseels S."/>
            <person name="Nielsen J.C."/>
            <person name="Randelovic M."/>
            <person name="Nielsen J."/>
            <person name="Nielsen K.F."/>
            <person name="Workman M."/>
            <person name="Frisvad J.C."/>
        </authorList>
    </citation>
    <scope>NUCLEOTIDE SEQUENCE [LARGE SCALE GENOMIC DNA]</scope>
    <source>
        <strain evidence="2 3">CBS 141311</strain>
    </source>
</reference>
<protein>
    <submittedName>
        <fullName evidence="2">Uncharacterized protein</fullName>
    </submittedName>
</protein>
<gene>
    <name evidence="2" type="ORF">PENARI_c074G02000</name>
</gene>
<dbReference type="RefSeq" id="XP_022482495.1">
    <property type="nucleotide sequence ID" value="XM_022637648.1"/>
</dbReference>
<evidence type="ECO:0000313" key="2">
    <source>
        <dbReference type="EMBL" id="OGE47028.1"/>
    </source>
</evidence>
<evidence type="ECO:0000313" key="3">
    <source>
        <dbReference type="Proteomes" id="UP000177622"/>
    </source>
</evidence>
<evidence type="ECO:0000256" key="1">
    <source>
        <dbReference type="SAM" id="MobiDB-lite"/>
    </source>
</evidence>
<organism evidence="2 3">
    <name type="scientific">Penicillium arizonense</name>
    <dbReference type="NCBI Taxonomy" id="1835702"/>
    <lineage>
        <taxon>Eukaryota</taxon>
        <taxon>Fungi</taxon>
        <taxon>Dikarya</taxon>
        <taxon>Ascomycota</taxon>
        <taxon>Pezizomycotina</taxon>
        <taxon>Eurotiomycetes</taxon>
        <taxon>Eurotiomycetidae</taxon>
        <taxon>Eurotiales</taxon>
        <taxon>Aspergillaceae</taxon>
        <taxon>Penicillium</taxon>
    </lineage>
</organism>